<dbReference type="Proteomes" id="UP000009235">
    <property type="component" value="Chromosome"/>
</dbReference>
<dbReference type="GO" id="GO:0000725">
    <property type="term" value="P:recombinational repair"/>
    <property type="evidence" value="ECO:0007669"/>
    <property type="project" value="TreeGrafter"/>
</dbReference>
<accession>F6EHZ7</accession>
<dbReference type="HOGENOM" id="CLU_010312_3_1_11"/>
<proteinExistence type="predicted"/>
<keyword evidence="3" id="KW-1185">Reference proteome</keyword>
<organism evidence="2 3">
    <name type="scientific">Hoyosella subflava (strain DSM 45089 / JCM 17490 / NBRC 109087 / DQS3-9A1)</name>
    <name type="common">Amycolicicoccus subflavus</name>
    <dbReference type="NCBI Taxonomy" id="443218"/>
    <lineage>
        <taxon>Bacteria</taxon>
        <taxon>Bacillati</taxon>
        <taxon>Actinomycetota</taxon>
        <taxon>Actinomycetes</taxon>
        <taxon>Mycobacteriales</taxon>
        <taxon>Hoyosellaceae</taxon>
        <taxon>Hoyosella</taxon>
    </lineage>
</organism>
<dbReference type="AlphaFoldDB" id="F6EHZ7"/>
<dbReference type="GO" id="GO:0043138">
    <property type="term" value="F:3'-5' DNA helicase activity"/>
    <property type="evidence" value="ECO:0007669"/>
    <property type="project" value="TreeGrafter"/>
</dbReference>
<dbReference type="GO" id="GO:0005829">
    <property type="term" value="C:cytosol"/>
    <property type="evidence" value="ECO:0007669"/>
    <property type="project" value="TreeGrafter"/>
</dbReference>
<protein>
    <submittedName>
        <fullName evidence="2">Uncharacterized protein</fullName>
    </submittedName>
</protein>
<dbReference type="KEGG" id="asd:AS9A_1494"/>
<reference evidence="2 3" key="1">
    <citation type="journal article" date="2011" name="J. Bacteriol.">
        <title>Complete genome sequence of Amycolicicoccus subflavus DQS3-9A1T, an actinomycete isolated from crude oil-polluted soil.</title>
        <authorList>
            <person name="Cai M."/>
            <person name="Chen W.M."/>
            <person name="Nie Y."/>
            <person name="Chi C.Q."/>
            <person name="Wang Y.N."/>
            <person name="Tang Y.Q."/>
            <person name="Li G.Y."/>
            <person name="Wu X.L."/>
        </authorList>
    </citation>
    <scope>NUCLEOTIDE SEQUENCE [LARGE SCALE GENOMIC DNA]</scope>
    <source>
        <strain evidence="3">DSM 45089 / DQS3-9A1</strain>
    </source>
</reference>
<feature type="compositionally biased region" description="Basic and acidic residues" evidence="1">
    <location>
        <begin position="446"/>
        <end position="458"/>
    </location>
</feature>
<dbReference type="InterPro" id="IPR027417">
    <property type="entry name" value="P-loop_NTPase"/>
</dbReference>
<dbReference type="GO" id="GO:0003677">
    <property type="term" value="F:DNA binding"/>
    <property type="evidence" value="ECO:0007669"/>
    <property type="project" value="InterPro"/>
</dbReference>
<evidence type="ECO:0000313" key="2">
    <source>
        <dbReference type="EMBL" id="AEF39946.1"/>
    </source>
</evidence>
<evidence type="ECO:0000256" key="1">
    <source>
        <dbReference type="SAM" id="MobiDB-lite"/>
    </source>
</evidence>
<dbReference type="InterPro" id="IPR000212">
    <property type="entry name" value="DNA_helicase_UvrD/REP"/>
</dbReference>
<dbReference type="Gene3D" id="3.40.50.300">
    <property type="entry name" value="P-loop containing nucleotide triphosphate hydrolases"/>
    <property type="match status" value="3"/>
</dbReference>
<dbReference type="EMBL" id="CP002786">
    <property type="protein sequence ID" value="AEF39946.1"/>
    <property type="molecule type" value="Genomic_DNA"/>
</dbReference>
<dbReference type="PANTHER" id="PTHR11070:SF45">
    <property type="entry name" value="DNA 3'-5' HELICASE"/>
    <property type="match status" value="1"/>
</dbReference>
<dbReference type="eggNOG" id="COG3973">
    <property type="taxonomic scope" value="Bacteria"/>
</dbReference>
<dbReference type="GO" id="GO:0005524">
    <property type="term" value="F:ATP binding"/>
    <property type="evidence" value="ECO:0007669"/>
    <property type="project" value="InterPro"/>
</dbReference>
<evidence type="ECO:0000313" key="3">
    <source>
        <dbReference type="Proteomes" id="UP000009235"/>
    </source>
</evidence>
<feature type="region of interest" description="Disordered" evidence="1">
    <location>
        <begin position="444"/>
        <end position="463"/>
    </location>
</feature>
<dbReference type="PANTHER" id="PTHR11070">
    <property type="entry name" value="UVRD / RECB / PCRA DNA HELICASE FAMILY MEMBER"/>
    <property type="match status" value="1"/>
</dbReference>
<dbReference type="STRING" id="443218.AS9A_1494"/>
<name>F6EHZ7_HOYSD</name>
<gene>
    <name evidence="2" type="ordered locus">AS9A_1494</name>
</gene>
<sequence>MAVAQAKELEVQEREIDREQEYVAMLYGRLDGLRDHARQNLASVMRERGGTPQAQSERESYNAMYTAKLSKYLAAENGLCFGRIDLSDGEARYVGRLGIWDEDSDFDPLLLDWRAPMARPFYLATPASPEGVARRRHIRTRGRTVTALNDEYLDPDALAANNGDEFNESAAYAEGETGVASENALLAAISAARTGHMVDIVATIQREQDEIIRSEHRSVLVVQGGPGTGKTAVALHRAAFLLYTFRDLLEKSGVLIIGPNDTFLKYISQVLPSLGETGVVLSTIGDLYPGVAAIGQDSLGAAVVKGSLAMVDVLKEAVRDRQEVPSRPVEFEFDTYRLTIDKKLITRARGRARSSRKPHNRARDLYFAAAIEGLAEQYAAIVGANLAGKDSLLSREDIADVRDEMRQDSTIRTIVGSFWPHLTPQVVLRDLFASEERLRRASPHLSEAERTELLRPKSEPFSPGDAPLLDELAELLGIDDDDDDRLAQERWRAKIAEAQEALDILTGSAPQDLEDDLDPEILMAYDLIDAEQLAERQEYRNSKTTAERAAADRQWTYGHAIIDEAQELSAMAWRMVMRRVPNRWMTVVGDPAQTGNPAGTSSWQGALEPYVARRWKLAELSINYRTPSEIMAVAGDVLARISEGAVAPKSIRDSGHLPWARKVTIPDLSTEVAAQVTKWQDEQREGTIAVIAPESLAASLSPLQSEDVSVLVVRDAKGLEFDSVLVVDPDGILSESPRGLNDIYVALTRATQRIGVFYAGDLPECLSLITD</sequence>
<dbReference type="SUPFAM" id="SSF52540">
    <property type="entry name" value="P-loop containing nucleoside triphosphate hydrolases"/>
    <property type="match status" value="1"/>
</dbReference>